<dbReference type="AlphaFoldDB" id="A0AAV9HIQ5"/>
<dbReference type="Proteomes" id="UP001321749">
    <property type="component" value="Unassembled WGS sequence"/>
</dbReference>
<organism evidence="2 3">
    <name type="scientific">Cladorrhinum samala</name>
    <dbReference type="NCBI Taxonomy" id="585594"/>
    <lineage>
        <taxon>Eukaryota</taxon>
        <taxon>Fungi</taxon>
        <taxon>Dikarya</taxon>
        <taxon>Ascomycota</taxon>
        <taxon>Pezizomycotina</taxon>
        <taxon>Sordariomycetes</taxon>
        <taxon>Sordariomycetidae</taxon>
        <taxon>Sordariales</taxon>
        <taxon>Podosporaceae</taxon>
        <taxon>Cladorrhinum</taxon>
    </lineage>
</organism>
<feature type="domain" description="NmrA-like" evidence="1">
    <location>
        <begin position="2"/>
        <end position="233"/>
    </location>
</feature>
<dbReference type="Pfam" id="PF05368">
    <property type="entry name" value="NmrA"/>
    <property type="match status" value="1"/>
</dbReference>
<dbReference type="InterPro" id="IPR008030">
    <property type="entry name" value="NmrA-like"/>
</dbReference>
<evidence type="ECO:0000313" key="2">
    <source>
        <dbReference type="EMBL" id="KAK4459695.1"/>
    </source>
</evidence>
<dbReference type="Gene3D" id="3.40.50.720">
    <property type="entry name" value="NAD(P)-binding Rossmann-like Domain"/>
    <property type="match status" value="1"/>
</dbReference>
<protein>
    <recommendedName>
        <fullName evidence="1">NmrA-like domain-containing protein</fullName>
    </recommendedName>
</protein>
<accession>A0AAV9HIQ5</accession>
<evidence type="ECO:0000313" key="3">
    <source>
        <dbReference type="Proteomes" id="UP001321749"/>
    </source>
</evidence>
<evidence type="ECO:0000259" key="1">
    <source>
        <dbReference type="Pfam" id="PF05368"/>
    </source>
</evidence>
<name>A0AAV9HIQ5_9PEZI</name>
<dbReference type="EMBL" id="MU865030">
    <property type="protein sequence ID" value="KAK4459695.1"/>
    <property type="molecule type" value="Genomic_DNA"/>
</dbReference>
<dbReference type="InterPro" id="IPR036291">
    <property type="entry name" value="NAD(P)-bd_dom_sf"/>
</dbReference>
<proteinExistence type="predicted"/>
<dbReference type="PANTHER" id="PTHR42034">
    <property type="entry name" value="CHROMOSOME 7, WHOLE GENOME SHOTGUN SEQUENCE-RELATED"/>
    <property type="match status" value="1"/>
</dbReference>
<dbReference type="Gene3D" id="3.30.559.30">
    <property type="entry name" value="Nonribosomal peptide synthetase, condensation domain"/>
    <property type="match status" value="1"/>
</dbReference>
<reference evidence="2" key="1">
    <citation type="journal article" date="2023" name="Mol. Phylogenet. Evol.">
        <title>Genome-scale phylogeny and comparative genomics of the fungal order Sordariales.</title>
        <authorList>
            <person name="Hensen N."/>
            <person name="Bonometti L."/>
            <person name="Westerberg I."/>
            <person name="Brannstrom I.O."/>
            <person name="Guillou S."/>
            <person name="Cros-Aarteil S."/>
            <person name="Calhoun S."/>
            <person name="Haridas S."/>
            <person name="Kuo A."/>
            <person name="Mondo S."/>
            <person name="Pangilinan J."/>
            <person name="Riley R."/>
            <person name="LaButti K."/>
            <person name="Andreopoulos B."/>
            <person name="Lipzen A."/>
            <person name="Chen C."/>
            <person name="Yan M."/>
            <person name="Daum C."/>
            <person name="Ng V."/>
            <person name="Clum A."/>
            <person name="Steindorff A."/>
            <person name="Ohm R.A."/>
            <person name="Martin F."/>
            <person name="Silar P."/>
            <person name="Natvig D.O."/>
            <person name="Lalanne C."/>
            <person name="Gautier V."/>
            <person name="Ament-Velasquez S.L."/>
            <person name="Kruys A."/>
            <person name="Hutchinson M.I."/>
            <person name="Powell A.J."/>
            <person name="Barry K."/>
            <person name="Miller A.N."/>
            <person name="Grigoriev I.V."/>
            <person name="Debuchy R."/>
            <person name="Gladieux P."/>
            <person name="Hiltunen Thoren M."/>
            <person name="Johannesson H."/>
        </authorList>
    </citation>
    <scope>NUCLEOTIDE SEQUENCE</scope>
    <source>
        <strain evidence="2">PSN324</strain>
    </source>
</reference>
<reference evidence="2" key="2">
    <citation type="submission" date="2023-06" db="EMBL/GenBank/DDBJ databases">
        <authorList>
            <consortium name="Lawrence Berkeley National Laboratory"/>
            <person name="Mondo S.J."/>
            <person name="Hensen N."/>
            <person name="Bonometti L."/>
            <person name="Westerberg I."/>
            <person name="Brannstrom I.O."/>
            <person name="Guillou S."/>
            <person name="Cros-Aarteil S."/>
            <person name="Calhoun S."/>
            <person name="Haridas S."/>
            <person name="Kuo A."/>
            <person name="Pangilinan J."/>
            <person name="Riley R."/>
            <person name="Labutti K."/>
            <person name="Andreopoulos B."/>
            <person name="Lipzen A."/>
            <person name="Chen C."/>
            <person name="Yanf M."/>
            <person name="Daum C."/>
            <person name="Ng V."/>
            <person name="Clum A."/>
            <person name="Steindorff A."/>
            <person name="Ohm R."/>
            <person name="Martin F."/>
            <person name="Silar P."/>
            <person name="Natvig D."/>
            <person name="Lalanne C."/>
            <person name="Gautier V."/>
            <person name="Ament-Velasquez S.L."/>
            <person name="Kruys A."/>
            <person name="Hutchinson M.I."/>
            <person name="Powell A.J."/>
            <person name="Barry K."/>
            <person name="Miller A.N."/>
            <person name="Grigoriev I.V."/>
            <person name="Debuchy R."/>
            <person name="Gladieux P."/>
            <person name="Thoren M.H."/>
            <person name="Johannesson H."/>
        </authorList>
    </citation>
    <scope>NUCLEOTIDE SEQUENCE</scope>
    <source>
        <strain evidence="2">PSN324</strain>
    </source>
</reference>
<comment type="caution">
    <text evidence="2">The sequence shown here is derived from an EMBL/GenBank/DDBJ whole genome shotgun (WGS) entry which is preliminary data.</text>
</comment>
<dbReference type="Gene3D" id="3.90.25.10">
    <property type="entry name" value="UDP-galactose 4-epimerase, domain 1"/>
    <property type="match status" value="1"/>
</dbReference>
<dbReference type="SUPFAM" id="SSF51735">
    <property type="entry name" value="NAD(P)-binding Rossmann-fold domains"/>
    <property type="match status" value="1"/>
</dbReference>
<sequence>MSAVAVAGGLGDLGRLIVDALLETGKYEVYILSRKPYHPLLQTDYSSVDQLAAQLTAHKVTTVICTFIMDTPSVSAAQLCLIRAAEASPTVTRFLPSEFNIEYNQPDEVLPYPEKKFHLAARAELGRTATLEYAYVYPGMFMDYFGMPRIRTALRPLYFFLDPEEGTALLPGDGEARMSMTLTTDAARYVAWSLELESWPKGGVMSTAVSTVSLTELVRLVEKNLGKPLDVRHQDVDRLLRREPLADLAANVDIARDFPERFPGGMDQVRALVADLEASVALGAYDFGRLESGYLDLVAAFKGRDPAPKGIEEMLTEAWGSTKQINWHPSWTKTGPNTYRQPHGFQEVLYQAIAVPPGSPGLFLVGSSVTFRYAPAGSEKQLSAVEVASLLRNAWLQIRQEYPTLAAENTPDGKVYHSPSSRAELESWLDSTFIVVPNKTWPDIWKNLVKTKHMTLYFFPEARQLFVQGEHHLVDGRGGLNFWDRFFRALASPAPDAVLTQTTGAEVALLPPRSDDLLDMAERSPGRGQHHAIELLAPLSAVDAPIFLPMPSPVPPHSIENATAELKADMPTSNAIKAACKAHKVSVTAAWHAAVVLATQSIQARSTAATAVTGPSSKPGKEFICFGNFDLRRYFPDPATVLPAAAVPNAYVINNHHCILPYVVAPEGKTFAGIARELDLFYQRDLSAADPDLWSALGPMIRMMVPEYVSAPEQAGSTPALSSLGVADWFIGGDYGPWKVDDLWFGNTVTGPWLECFMWTWKGRVCLNSCFNPAYYTARDVREFHEAVLGAMLKGLGVERGKL</sequence>
<dbReference type="Gene3D" id="3.30.559.10">
    <property type="entry name" value="Chloramphenicol acetyltransferase-like domain"/>
    <property type="match status" value="1"/>
</dbReference>
<keyword evidence="3" id="KW-1185">Reference proteome</keyword>
<dbReference type="InterPro" id="IPR023213">
    <property type="entry name" value="CAT-like_dom_sf"/>
</dbReference>
<dbReference type="PANTHER" id="PTHR42034:SF1">
    <property type="entry name" value="CONDENSATION DOMAIN-CONTAINING PROTEIN"/>
    <property type="match status" value="1"/>
</dbReference>
<gene>
    <name evidence="2" type="ORF">QBC42DRAFT_307654</name>
</gene>